<dbReference type="EMBL" id="PCDP01000001">
    <property type="protein sequence ID" value="PZM16880.1"/>
    <property type="molecule type" value="Genomic_DNA"/>
</dbReference>
<dbReference type="Pfam" id="PF04655">
    <property type="entry name" value="APH_6_hur"/>
    <property type="match status" value="1"/>
</dbReference>
<dbReference type="GO" id="GO:0016773">
    <property type="term" value="F:phosphotransferase activity, alcohol group as acceptor"/>
    <property type="evidence" value="ECO:0007669"/>
    <property type="project" value="InterPro"/>
</dbReference>
<dbReference type="Gene3D" id="3.90.1200.10">
    <property type="match status" value="1"/>
</dbReference>
<organism evidence="1 2">
    <name type="scientific">Rhizobium tubonense</name>
    <dbReference type="NCBI Taxonomy" id="484088"/>
    <lineage>
        <taxon>Bacteria</taxon>
        <taxon>Pseudomonadati</taxon>
        <taxon>Pseudomonadota</taxon>
        <taxon>Alphaproteobacteria</taxon>
        <taxon>Hyphomicrobiales</taxon>
        <taxon>Rhizobiaceae</taxon>
        <taxon>Rhizobium/Agrobacterium group</taxon>
        <taxon>Rhizobium</taxon>
    </lineage>
</organism>
<sequence>MSQGDIPLRLRKRWAIATAVAIADTRSSLVYRVERDDAPAAIVKILKPDGMNELPGMAFLEWREGNGAIRLLDRDQNACLIEDAGGLLLRDFQRQFGDYKATDVILDVLHKLHAGSASPPAVELIPLRKHFTSLFAKAGRQIDPAFAEILRWTATLAEDILGNQTDVKPLHGDLHHDNIIGGGARGWLAIDPQGLIGDPAYDVANVFGNPLGAAGDILDPSRIATLTARFSEAISCSEIKILHYAAAHAGLSICWSMENKQSAEADENIAERLAFAKIVRRMLAEERYAPARSAPNSNR</sequence>
<gene>
    <name evidence="1" type="ORF">CPY51_01105</name>
</gene>
<dbReference type="InterPro" id="IPR011009">
    <property type="entry name" value="Kinase-like_dom_sf"/>
</dbReference>
<name>A0A2W4F7Q2_9HYPH</name>
<dbReference type="SUPFAM" id="SSF56112">
    <property type="entry name" value="Protein kinase-like (PK-like)"/>
    <property type="match status" value="1"/>
</dbReference>
<evidence type="ECO:0000313" key="1">
    <source>
        <dbReference type="EMBL" id="PZM16880.1"/>
    </source>
</evidence>
<proteinExistence type="predicted"/>
<accession>A0A2W4F7Q2</accession>
<protein>
    <submittedName>
        <fullName evidence="1">Streptomycin resistance protein</fullName>
    </submittedName>
</protein>
<reference evidence="1 2" key="1">
    <citation type="journal article" date="2018" name="Sci. Rep.">
        <title>Rhizobium tumorigenes sp. nov., a novel plant tumorigenic bacterium isolated from cane gall tumors on thornless blackberry.</title>
        <authorList>
            <person name="Kuzmanovi N."/>
            <person name="Smalla K."/>
            <person name="Gronow S."/>
            <person name="PuBawska J."/>
        </authorList>
    </citation>
    <scope>NUCLEOTIDE SEQUENCE [LARGE SCALE GENOMIC DNA]</scope>
    <source>
        <strain evidence="1 2">CCBAU 85046</strain>
    </source>
</reference>
<comment type="caution">
    <text evidence="1">The sequence shown here is derived from an EMBL/GenBank/DDBJ whole genome shotgun (WGS) entry which is preliminary data.</text>
</comment>
<dbReference type="AlphaFoldDB" id="A0A2W4F7Q2"/>
<dbReference type="InterPro" id="IPR006748">
    <property type="entry name" value="NH2Glyco/OHUrea_AB-resist_kin"/>
</dbReference>
<keyword evidence="2" id="KW-1185">Reference proteome</keyword>
<dbReference type="RefSeq" id="WP_111158209.1">
    <property type="nucleotide sequence ID" value="NZ_PCDP01000001.1"/>
</dbReference>
<dbReference type="OrthoDB" id="3638028at2"/>
<dbReference type="Proteomes" id="UP000248925">
    <property type="component" value="Unassembled WGS sequence"/>
</dbReference>
<evidence type="ECO:0000313" key="2">
    <source>
        <dbReference type="Proteomes" id="UP000248925"/>
    </source>
</evidence>
<dbReference type="GO" id="GO:0019748">
    <property type="term" value="P:secondary metabolic process"/>
    <property type="evidence" value="ECO:0007669"/>
    <property type="project" value="InterPro"/>
</dbReference>